<dbReference type="GeneID" id="14875078"/>
<feature type="region of interest" description="Disordered" evidence="1">
    <location>
        <begin position="17"/>
        <end position="52"/>
    </location>
</feature>
<reference evidence="3" key="1">
    <citation type="journal article" date="2011" name="Genome Res.">
        <title>Phylogeny-wide analysis of social amoeba genomes highlights ancient origins for complex intercellular communication.</title>
        <authorList>
            <person name="Heidel A.J."/>
            <person name="Lawal H.M."/>
            <person name="Felder M."/>
            <person name="Schilde C."/>
            <person name="Helps N.R."/>
            <person name="Tunggal B."/>
            <person name="Rivero F."/>
            <person name="John U."/>
            <person name="Schleicher M."/>
            <person name="Eichinger L."/>
            <person name="Platzer M."/>
            <person name="Noegel A.A."/>
            <person name="Schaap P."/>
            <person name="Gloeckner G."/>
        </authorList>
    </citation>
    <scope>NUCLEOTIDE SEQUENCE [LARGE SCALE GENOMIC DNA]</scope>
    <source>
        <strain evidence="3">SH3</strain>
    </source>
</reference>
<accession>F4PMY9</accession>
<dbReference type="Proteomes" id="UP000007797">
    <property type="component" value="Unassembled WGS sequence"/>
</dbReference>
<protein>
    <submittedName>
        <fullName evidence="2">Uncharacterized protein</fullName>
    </submittedName>
</protein>
<dbReference type="KEGG" id="dfa:DFA_05012"/>
<keyword evidence="3" id="KW-1185">Reference proteome</keyword>
<feature type="compositionally biased region" description="Low complexity" evidence="1">
    <location>
        <begin position="26"/>
        <end position="44"/>
    </location>
</feature>
<name>F4PMY9_CACFS</name>
<proteinExistence type="predicted"/>
<dbReference type="AlphaFoldDB" id="F4PMY9"/>
<organism evidence="2 3">
    <name type="scientific">Cavenderia fasciculata</name>
    <name type="common">Slime mold</name>
    <name type="synonym">Dictyostelium fasciculatum</name>
    <dbReference type="NCBI Taxonomy" id="261658"/>
    <lineage>
        <taxon>Eukaryota</taxon>
        <taxon>Amoebozoa</taxon>
        <taxon>Evosea</taxon>
        <taxon>Eumycetozoa</taxon>
        <taxon>Dictyostelia</taxon>
        <taxon>Acytosteliales</taxon>
        <taxon>Cavenderiaceae</taxon>
        <taxon>Cavenderia</taxon>
    </lineage>
</organism>
<evidence type="ECO:0000313" key="3">
    <source>
        <dbReference type="Proteomes" id="UP000007797"/>
    </source>
</evidence>
<gene>
    <name evidence="2" type="ORF">DFA_05012</name>
</gene>
<evidence type="ECO:0000313" key="2">
    <source>
        <dbReference type="EMBL" id="EGG22882.1"/>
    </source>
</evidence>
<dbReference type="EMBL" id="GL883008">
    <property type="protein sequence ID" value="EGG22882.1"/>
    <property type="molecule type" value="Genomic_DNA"/>
</dbReference>
<sequence>MQEIPNQEFIDFVVTLASEDQKNNNKRNNNNKNNKNNKNNNNNKDILKAKYD</sequence>
<evidence type="ECO:0000256" key="1">
    <source>
        <dbReference type="SAM" id="MobiDB-lite"/>
    </source>
</evidence>
<dbReference type="RefSeq" id="XP_004360733.1">
    <property type="nucleotide sequence ID" value="XM_004360676.1"/>
</dbReference>